<name>X0VVG9_9ZZZZ</name>
<accession>X0VVG9</accession>
<organism evidence="1">
    <name type="scientific">marine sediment metagenome</name>
    <dbReference type="NCBI Taxonomy" id="412755"/>
    <lineage>
        <taxon>unclassified sequences</taxon>
        <taxon>metagenomes</taxon>
        <taxon>ecological metagenomes</taxon>
    </lineage>
</organism>
<sequence>MDEQIAQVQDADEEAQFIGLLNTEYEAMRLFMEDNPGLYSEFEAKWAKSEEKLQEFTESVTRKRTQDNLLNFIEKNSPIWKSSVKKNIQDGVALQAKADTLGAIDSTVVGDKRDEARAASG</sequence>
<gene>
    <name evidence="1" type="ORF">S01H1_56904</name>
</gene>
<evidence type="ECO:0000313" key="1">
    <source>
        <dbReference type="EMBL" id="GAG22285.1"/>
    </source>
</evidence>
<dbReference type="AlphaFoldDB" id="X0VVG9"/>
<dbReference type="EMBL" id="BARS01037086">
    <property type="protein sequence ID" value="GAG22285.1"/>
    <property type="molecule type" value="Genomic_DNA"/>
</dbReference>
<comment type="caution">
    <text evidence="1">The sequence shown here is derived from an EMBL/GenBank/DDBJ whole genome shotgun (WGS) entry which is preliminary data.</text>
</comment>
<protein>
    <submittedName>
        <fullName evidence="1">Uncharacterized protein</fullName>
    </submittedName>
</protein>
<proteinExistence type="predicted"/>
<reference evidence="1" key="1">
    <citation type="journal article" date="2014" name="Front. Microbiol.">
        <title>High frequency of phylogenetically diverse reductive dehalogenase-homologous genes in deep subseafloor sedimentary metagenomes.</title>
        <authorList>
            <person name="Kawai M."/>
            <person name="Futagami T."/>
            <person name="Toyoda A."/>
            <person name="Takaki Y."/>
            <person name="Nishi S."/>
            <person name="Hori S."/>
            <person name="Arai W."/>
            <person name="Tsubouchi T."/>
            <person name="Morono Y."/>
            <person name="Uchiyama I."/>
            <person name="Ito T."/>
            <person name="Fujiyama A."/>
            <person name="Inagaki F."/>
            <person name="Takami H."/>
        </authorList>
    </citation>
    <scope>NUCLEOTIDE SEQUENCE</scope>
    <source>
        <strain evidence="1">Expedition CK06-06</strain>
    </source>
</reference>
<feature type="non-terminal residue" evidence="1">
    <location>
        <position position="121"/>
    </location>
</feature>